<dbReference type="AlphaFoldDB" id="A0A8B6DHN0"/>
<dbReference type="InterPro" id="IPR007865">
    <property type="entry name" value="Aminopep_P_N"/>
</dbReference>
<dbReference type="Proteomes" id="UP000596742">
    <property type="component" value="Unassembled WGS sequence"/>
</dbReference>
<dbReference type="CDD" id="cd01087">
    <property type="entry name" value="Prolidase"/>
    <property type="match status" value="1"/>
</dbReference>
<dbReference type="PANTHER" id="PTHR43226:SF4">
    <property type="entry name" value="XAA-PRO AMINOPEPTIDASE 3"/>
    <property type="match status" value="1"/>
</dbReference>
<dbReference type="Gene3D" id="3.90.230.10">
    <property type="entry name" value="Creatinase/methionine aminopeptidase superfamily"/>
    <property type="match status" value="1"/>
</dbReference>
<dbReference type="OrthoDB" id="4215474at2759"/>
<keyword evidence="8" id="KW-1185">Reference proteome</keyword>
<comment type="similarity">
    <text evidence="2">Belongs to the peptidase M24B family.</text>
</comment>
<evidence type="ECO:0000256" key="1">
    <source>
        <dbReference type="ARBA" id="ARBA00001936"/>
    </source>
</evidence>
<dbReference type="SMART" id="SM01011">
    <property type="entry name" value="AMP_N"/>
    <property type="match status" value="1"/>
</dbReference>
<dbReference type="InterPro" id="IPR052433">
    <property type="entry name" value="X-Pro_dipept-like"/>
</dbReference>
<evidence type="ECO:0000259" key="6">
    <source>
        <dbReference type="SMART" id="SM01011"/>
    </source>
</evidence>
<gene>
    <name evidence="7" type="ORF">MGAL_10B050437</name>
</gene>
<dbReference type="GO" id="GO:0030145">
    <property type="term" value="F:manganese ion binding"/>
    <property type="evidence" value="ECO:0007669"/>
    <property type="project" value="InterPro"/>
</dbReference>
<keyword evidence="5" id="KW-0464">Manganese</keyword>
<comment type="cofactor">
    <cofactor evidence="1">
        <name>Mn(2+)</name>
        <dbReference type="ChEBI" id="CHEBI:29035"/>
    </cofactor>
</comment>
<keyword evidence="4 7" id="KW-0378">Hydrolase</keyword>
<evidence type="ECO:0000256" key="3">
    <source>
        <dbReference type="ARBA" id="ARBA00022723"/>
    </source>
</evidence>
<reference evidence="7" key="1">
    <citation type="submission" date="2018-11" db="EMBL/GenBank/DDBJ databases">
        <authorList>
            <person name="Alioto T."/>
            <person name="Alioto T."/>
        </authorList>
    </citation>
    <scope>NUCLEOTIDE SEQUENCE</scope>
</reference>
<evidence type="ECO:0000313" key="8">
    <source>
        <dbReference type="Proteomes" id="UP000596742"/>
    </source>
</evidence>
<dbReference type="GO" id="GO:0006508">
    <property type="term" value="P:proteolysis"/>
    <property type="evidence" value="ECO:0007669"/>
    <property type="project" value="TreeGrafter"/>
</dbReference>
<dbReference type="Pfam" id="PF00557">
    <property type="entry name" value="Peptidase_M24"/>
    <property type="match status" value="1"/>
</dbReference>
<sequence>MKVCIRCLSPGSIPSFLHKRTCIRGVSCVTQSYIYQSRRWFGQPAAQTHPHLIKEGEVTPGITKEEYRNRRHLLSSLALQTEKSRNHIMLVPSATKQFMSQKIPYPFHQNTDFLYLCGFMEPDSLLVMQCNNSESANTTLFVPKRNIEEEKWDGPRSGIEGTIQLTGVDKAFNNTEIEGYLSKYLCDNSDFVLWYNEKAIVNRSLQEGVLKNFVREDKHYKNENVITALQALKVLKSPTEIEIMRKSCAIASESFIEVMKYSYPGVNEHYLYAKMDYECRIRDAEILAYPPVVAGGNRANTIHYINNNKIIEDGDLVLMDAGCEYHGYCSDITRTWPVSGKFTDEQRCIYDIVLRIQKKCLECCVPGQTMNQIYVYMLDLMGKELQKIGIIPQNCSNLVEAAKPFCPHHVSHYLGMDLHDTDHVTTNQQLQPDRYYNRRKLQHNQVITIEPGIYLPEDSYNIPSEFRGMGIRIEDNVLITSSKPEVLSSGAPKEPEEIEMIMARS</sequence>
<dbReference type="SUPFAM" id="SSF53092">
    <property type="entry name" value="Creatinase/prolidase N-terminal domain"/>
    <property type="match status" value="1"/>
</dbReference>
<dbReference type="PANTHER" id="PTHR43226">
    <property type="entry name" value="XAA-PRO AMINOPEPTIDASE 3"/>
    <property type="match status" value="1"/>
</dbReference>
<protein>
    <submittedName>
        <fullName evidence="7">Xaa-Pro aminopeptidase</fullName>
        <ecNumber evidence="7">3.4.11.9</ecNumber>
    </submittedName>
</protein>
<dbReference type="Pfam" id="PF05195">
    <property type="entry name" value="AMP_N"/>
    <property type="match status" value="1"/>
</dbReference>
<dbReference type="EMBL" id="UYJE01003374">
    <property type="protein sequence ID" value="VDI18726.1"/>
    <property type="molecule type" value="Genomic_DNA"/>
</dbReference>
<evidence type="ECO:0000256" key="5">
    <source>
        <dbReference type="ARBA" id="ARBA00023211"/>
    </source>
</evidence>
<dbReference type="InterPro" id="IPR000994">
    <property type="entry name" value="Pept_M24"/>
</dbReference>
<evidence type="ECO:0000256" key="2">
    <source>
        <dbReference type="ARBA" id="ARBA00008766"/>
    </source>
</evidence>
<dbReference type="SUPFAM" id="SSF55920">
    <property type="entry name" value="Creatinase/aminopeptidase"/>
    <property type="match status" value="1"/>
</dbReference>
<keyword evidence="7" id="KW-0031">Aminopeptidase</keyword>
<accession>A0A8B6DHN0</accession>
<name>A0A8B6DHN0_MYTGA</name>
<evidence type="ECO:0000256" key="4">
    <source>
        <dbReference type="ARBA" id="ARBA00022801"/>
    </source>
</evidence>
<evidence type="ECO:0000313" key="7">
    <source>
        <dbReference type="EMBL" id="VDI18726.1"/>
    </source>
</evidence>
<dbReference type="InterPro" id="IPR029149">
    <property type="entry name" value="Creatin/AminoP/Spt16_N"/>
</dbReference>
<dbReference type="InterPro" id="IPR036005">
    <property type="entry name" value="Creatinase/aminopeptidase-like"/>
</dbReference>
<dbReference type="EC" id="3.4.11.9" evidence="7"/>
<keyword evidence="3" id="KW-0479">Metal-binding</keyword>
<comment type="caution">
    <text evidence="7">The sequence shown here is derived from an EMBL/GenBank/DDBJ whole genome shotgun (WGS) entry which is preliminary data.</text>
</comment>
<proteinExistence type="inferred from homology"/>
<keyword evidence="7" id="KW-0645">Protease</keyword>
<dbReference type="GO" id="GO:0005739">
    <property type="term" value="C:mitochondrion"/>
    <property type="evidence" value="ECO:0007669"/>
    <property type="project" value="TreeGrafter"/>
</dbReference>
<organism evidence="7 8">
    <name type="scientific">Mytilus galloprovincialis</name>
    <name type="common">Mediterranean mussel</name>
    <dbReference type="NCBI Taxonomy" id="29158"/>
    <lineage>
        <taxon>Eukaryota</taxon>
        <taxon>Metazoa</taxon>
        <taxon>Spiralia</taxon>
        <taxon>Lophotrochozoa</taxon>
        <taxon>Mollusca</taxon>
        <taxon>Bivalvia</taxon>
        <taxon>Autobranchia</taxon>
        <taxon>Pteriomorphia</taxon>
        <taxon>Mytilida</taxon>
        <taxon>Mytiloidea</taxon>
        <taxon>Mytilidae</taxon>
        <taxon>Mytilinae</taxon>
        <taxon>Mytilus</taxon>
    </lineage>
</organism>
<dbReference type="Gene3D" id="3.40.350.10">
    <property type="entry name" value="Creatinase/prolidase N-terminal domain"/>
    <property type="match status" value="1"/>
</dbReference>
<dbReference type="FunFam" id="3.90.230.10:FF:000002">
    <property type="entry name" value="Xaa-Pro aminopeptidase 3"/>
    <property type="match status" value="1"/>
</dbReference>
<feature type="domain" description="Aminopeptidase P N-terminal" evidence="6">
    <location>
        <begin position="62"/>
        <end position="202"/>
    </location>
</feature>
<dbReference type="GO" id="GO:0070006">
    <property type="term" value="F:metalloaminopeptidase activity"/>
    <property type="evidence" value="ECO:0007669"/>
    <property type="project" value="InterPro"/>
</dbReference>